<dbReference type="PIRSF" id="PIRSF006078">
    <property type="entry name" value="GlxK"/>
    <property type="match status" value="1"/>
</dbReference>
<dbReference type="InterPro" id="IPR036129">
    <property type="entry name" value="Glycerate_kinase_sf"/>
</dbReference>
<keyword evidence="2 4" id="KW-0808">Transferase</keyword>
<dbReference type="EMBL" id="AZDV01000005">
    <property type="protein sequence ID" value="KRK96113.1"/>
    <property type="molecule type" value="Genomic_DNA"/>
</dbReference>
<protein>
    <submittedName>
        <fullName evidence="5">Glycerate kinase</fullName>
    </submittedName>
</protein>
<evidence type="ECO:0000313" key="6">
    <source>
        <dbReference type="Proteomes" id="UP000051955"/>
    </source>
</evidence>
<evidence type="ECO:0000256" key="3">
    <source>
        <dbReference type="ARBA" id="ARBA00022777"/>
    </source>
</evidence>
<dbReference type="Pfam" id="PF02595">
    <property type="entry name" value="Gly_kinase"/>
    <property type="match status" value="1"/>
</dbReference>
<dbReference type="PATRIC" id="fig|1423715.3.peg.2657"/>
<dbReference type="AlphaFoldDB" id="A0A0R1LT78"/>
<evidence type="ECO:0000256" key="2">
    <source>
        <dbReference type="ARBA" id="ARBA00022679"/>
    </source>
</evidence>
<dbReference type="GO" id="GO:0008887">
    <property type="term" value="F:glycerate kinase activity"/>
    <property type="evidence" value="ECO:0007669"/>
    <property type="project" value="UniProtKB-UniRule"/>
</dbReference>
<organism evidence="5 6">
    <name type="scientific">Levilactobacillus acidifarinae DSM 19394 = JCM 15949</name>
    <dbReference type="NCBI Taxonomy" id="1423715"/>
    <lineage>
        <taxon>Bacteria</taxon>
        <taxon>Bacillati</taxon>
        <taxon>Bacillota</taxon>
        <taxon>Bacilli</taxon>
        <taxon>Lactobacillales</taxon>
        <taxon>Lactobacillaceae</taxon>
        <taxon>Levilactobacillus</taxon>
    </lineage>
</organism>
<dbReference type="Gene3D" id="3.40.50.10350">
    <property type="entry name" value="Glycerate kinase, domain 1"/>
    <property type="match status" value="1"/>
</dbReference>
<reference evidence="5 6" key="1">
    <citation type="journal article" date="2015" name="Genome Announc.">
        <title>Expanding the biotechnology potential of lactobacilli through comparative genomics of 213 strains and associated genera.</title>
        <authorList>
            <person name="Sun Z."/>
            <person name="Harris H.M."/>
            <person name="McCann A."/>
            <person name="Guo C."/>
            <person name="Argimon S."/>
            <person name="Zhang W."/>
            <person name="Yang X."/>
            <person name="Jeffery I.B."/>
            <person name="Cooney J.C."/>
            <person name="Kagawa T.F."/>
            <person name="Liu W."/>
            <person name="Song Y."/>
            <person name="Salvetti E."/>
            <person name="Wrobel A."/>
            <person name="Rasinkangas P."/>
            <person name="Parkhill J."/>
            <person name="Rea M.C."/>
            <person name="O'Sullivan O."/>
            <person name="Ritari J."/>
            <person name="Douillard F.P."/>
            <person name="Paul Ross R."/>
            <person name="Yang R."/>
            <person name="Briner A.E."/>
            <person name="Felis G.E."/>
            <person name="de Vos W.M."/>
            <person name="Barrangou R."/>
            <person name="Klaenhammer T.R."/>
            <person name="Caufield P.W."/>
            <person name="Cui Y."/>
            <person name="Zhang H."/>
            <person name="O'Toole P.W."/>
        </authorList>
    </citation>
    <scope>NUCLEOTIDE SEQUENCE [LARGE SCALE GENOMIC DNA]</scope>
    <source>
        <strain evidence="5 6">DSM 19394</strain>
    </source>
</reference>
<dbReference type="InterPro" id="IPR004381">
    <property type="entry name" value="Glycerate_kinase"/>
</dbReference>
<dbReference type="SUPFAM" id="SSF110738">
    <property type="entry name" value="Glycerate kinase I"/>
    <property type="match status" value="1"/>
</dbReference>
<dbReference type="Proteomes" id="UP000051955">
    <property type="component" value="Unassembled WGS sequence"/>
</dbReference>
<proteinExistence type="inferred from homology"/>
<dbReference type="RefSeq" id="WP_057801538.1">
    <property type="nucleotide sequence ID" value="NZ_AZDV01000005.1"/>
</dbReference>
<accession>A0A0R1LT78</accession>
<dbReference type="NCBIfam" id="TIGR00045">
    <property type="entry name" value="glycerate kinase"/>
    <property type="match status" value="1"/>
</dbReference>
<gene>
    <name evidence="5" type="ORF">FD25_GL002577</name>
</gene>
<evidence type="ECO:0000256" key="4">
    <source>
        <dbReference type="PIRNR" id="PIRNR006078"/>
    </source>
</evidence>
<comment type="similarity">
    <text evidence="1 4">Belongs to the glycerate kinase type-1 family.</text>
</comment>
<dbReference type="OrthoDB" id="9774290at2"/>
<dbReference type="InterPro" id="IPR018197">
    <property type="entry name" value="Glycerate_kinase_RE-like"/>
</dbReference>
<dbReference type="InterPro" id="IPR018193">
    <property type="entry name" value="Glyc_kinase_flavodox-like_fold"/>
</dbReference>
<keyword evidence="3 4" id="KW-0418">Kinase</keyword>
<dbReference type="GO" id="GO:0031388">
    <property type="term" value="P:organic acid phosphorylation"/>
    <property type="evidence" value="ECO:0007669"/>
    <property type="project" value="UniProtKB-UniRule"/>
</dbReference>
<evidence type="ECO:0000313" key="5">
    <source>
        <dbReference type="EMBL" id="KRK96113.1"/>
    </source>
</evidence>
<dbReference type="PANTHER" id="PTHR21599">
    <property type="entry name" value="GLYCERATE KINASE"/>
    <property type="match status" value="1"/>
</dbReference>
<sequence length="375" mass="37453">MTRVVIAADSFKGSATSTEVNQYLAAGVKQAAPDATVQTAAIADGGAGTVKAVIDAVGGQLLTTSVLGPLGKNVDAQWGMLDDQTAIIEVAAAVGLTLVGDTLVPVSSSTYGVGELISAALDHGATTIYVGLGDSASTDGGAGMLVALGAGLIDNNQQKLDLGGGSLMRLGHVSFRGLDERLKHTTLIGLTDVSNPLTGPEGAAAVFGPQKGAQHEMIARLNQGLARLRTFVPMPDGLAASRQAGAGAAGGTGFGLLALGGQLKSGAQTVQVLTKLDEQLATADFVITGEGRVDSQSLSGKAPIAVANLAQARQLPVALVAGSVQGDVAPIQATGVTDVIVSTPEGMTVTDAMAQTPNLLAQAGAKAMLTYLAEH</sequence>
<comment type="caution">
    <text evidence="5">The sequence shown here is derived from an EMBL/GenBank/DDBJ whole genome shotgun (WGS) entry which is preliminary data.</text>
</comment>
<dbReference type="Gene3D" id="3.90.1510.10">
    <property type="entry name" value="Glycerate kinase, domain 2"/>
    <property type="match status" value="1"/>
</dbReference>
<evidence type="ECO:0000256" key="1">
    <source>
        <dbReference type="ARBA" id="ARBA00006284"/>
    </source>
</evidence>
<dbReference type="STRING" id="1423715.FD25_GL002577"/>
<name>A0A0R1LT78_9LACO</name>
<keyword evidence="6" id="KW-1185">Reference proteome</keyword>
<dbReference type="PANTHER" id="PTHR21599:SF0">
    <property type="entry name" value="GLYCERATE KINASE"/>
    <property type="match status" value="1"/>
</dbReference>